<reference evidence="8" key="1">
    <citation type="submission" date="2025-08" db="UniProtKB">
        <authorList>
            <consortium name="RefSeq"/>
        </authorList>
    </citation>
    <scope>IDENTIFICATION</scope>
</reference>
<feature type="region of interest" description="Disordered" evidence="4">
    <location>
        <begin position="1"/>
        <end position="24"/>
    </location>
</feature>
<organism evidence="7 8">
    <name type="scientific">Ceratosolen solmsi marchali</name>
    <dbReference type="NCBI Taxonomy" id="326594"/>
    <lineage>
        <taxon>Eukaryota</taxon>
        <taxon>Metazoa</taxon>
        <taxon>Ecdysozoa</taxon>
        <taxon>Arthropoda</taxon>
        <taxon>Hexapoda</taxon>
        <taxon>Insecta</taxon>
        <taxon>Pterygota</taxon>
        <taxon>Neoptera</taxon>
        <taxon>Endopterygota</taxon>
        <taxon>Hymenoptera</taxon>
        <taxon>Apocrita</taxon>
        <taxon>Proctotrupomorpha</taxon>
        <taxon>Chalcidoidea</taxon>
        <taxon>Agaonidae</taxon>
        <taxon>Agaoninae</taxon>
        <taxon>Ceratosolen</taxon>
    </lineage>
</organism>
<dbReference type="Proteomes" id="UP000695007">
    <property type="component" value="Unplaced"/>
</dbReference>
<dbReference type="GO" id="GO:0003352">
    <property type="term" value="P:regulation of cilium movement"/>
    <property type="evidence" value="ECO:0007669"/>
    <property type="project" value="TreeGrafter"/>
</dbReference>
<evidence type="ECO:0000256" key="4">
    <source>
        <dbReference type="SAM" id="MobiDB-lite"/>
    </source>
</evidence>
<feature type="domain" description="Dynein regulatory complex protein 1 C-terminal" evidence="6">
    <location>
        <begin position="686"/>
        <end position="741"/>
    </location>
</feature>
<dbReference type="GO" id="GO:0005858">
    <property type="term" value="C:axonemal dynein complex"/>
    <property type="evidence" value="ECO:0007669"/>
    <property type="project" value="InterPro"/>
</dbReference>
<evidence type="ECO:0000259" key="5">
    <source>
        <dbReference type="Pfam" id="PF14772"/>
    </source>
</evidence>
<keyword evidence="7" id="KW-1185">Reference proteome</keyword>
<sequence>MATKSVNSKNSEEVEEPSIDSVDPEECKLARRLRIQRRAEALQRLENDDGGSEEKESLTEKQICISAELLEKLINEGYEVITNVQVANDARELERQKRESALQDLISKHLKENREESERQCEIINKQWPLILALKDPLEINNAMELQAKKCKEVLDLKDAFIAELKQELERADRIYFENQKQQKDDIKLLMERIENQMLTMENAYNRELQLIEKALETERETIVENFQKKWEDLYQKEQDEDYMSDEKLKEIMEDYETEMEKLMTEHDEDYRAQKILLNKECQLLQQEVEKTKAMCLLNAEKLSYNYTVMKNREEENAIIKSQQKRKINKLQVHLDSLKQNYKILEANTNMEIEKLSNQIIKYRKNITELLEKSNHFTRISEKQYLDIWDMNTQTANELVDKILMADRIIHERTLGILWEAPKKSLPKKEDLPSYREAMNIIKMRKQKEVELNKIFQYKRADQSCSEIKLETQVLHNILKQISNSSKYLIEHKLQEIILDRCEEDKTIIQLDNIFQALSISTPEEINMLLNFFLPYAYCLKCSEIQSTSSESLSDITYSICECPVDEKEKKLIDTVKEVIESDIKDNEESNEINTIQTDSCGCESKSAEESESNTKKDEIQFKSKFTCDKGHVLEIQTADVTHAIKDIVIKYNENEQKNNISFEDKLGENKVTISRNLTEEDVKNFWSQYRDIIDKDKEKLWETILMALNKYHEVLQEGYEMSTKIDNLKKQNAELERLLESQKTCPETALPFLPLKPIRNVPYKLKMK</sequence>
<protein>
    <submittedName>
        <fullName evidence="8">Dynein regulatory complex protein 1</fullName>
    </submittedName>
</protein>
<dbReference type="InterPro" id="IPR039505">
    <property type="entry name" value="DRC1/2_N"/>
</dbReference>
<dbReference type="GeneID" id="105359041"/>
<evidence type="ECO:0000256" key="1">
    <source>
        <dbReference type="ARBA" id="ARBA00009688"/>
    </source>
</evidence>
<dbReference type="AlphaFoldDB" id="A0AAJ6VKB0"/>
<dbReference type="RefSeq" id="XP_011493818.1">
    <property type="nucleotide sequence ID" value="XM_011495516.1"/>
</dbReference>
<dbReference type="PANTHER" id="PTHR21625">
    <property type="entry name" value="NYD-SP28 PROTEIN"/>
    <property type="match status" value="1"/>
</dbReference>
<dbReference type="InterPro" id="IPR039750">
    <property type="entry name" value="DRC1/DRC2"/>
</dbReference>
<dbReference type="GO" id="GO:0060285">
    <property type="term" value="P:cilium-dependent cell motility"/>
    <property type="evidence" value="ECO:0007669"/>
    <property type="project" value="TreeGrafter"/>
</dbReference>
<evidence type="ECO:0000259" key="6">
    <source>
        <dbReference type="Pfam" id="PF14775"/>
    </source>
</evidence>
<evidence type="ECO:0000313" key="7">
    <source>
        <dbReference type="Proteomes" id="UP000695007"/>
    </source>
</evidence>
<dbReference type="GO" id="GO:0070286">
    <property type="term" value="P:axonemal dynein complex assembly"/>
    <property type="evidence" value="ECO:0007669"/>
    <property type="project" value="InterPro"/>
</dbReference>
<name>A0AAJ6VKB0_9HYME</name>
<feature type="coiled-coil region" evidence="3">
    <location>
        <begin position="321"/>
        <end position="373"/>
    </location>
</feature>
<evidence type="ECO:0000313" key="8">
    <source>
        <dbReference type="RefSeq" id="XP_011493818.1"/>
    </source>
</evidence>
<dbReference type="Pfam" id="PF14775">
    <property type="entry name" value="NYD-SP28_assoc"/>
    <property type="match status" value="1"/>
</dbReference>
<gene>
    <name evidence="8" type="primary">LOC105359041</name>
</gene>
<comment type="similarity">
    <text evidence="1">Belongs to the DRC1 family.</text>
</comment>
<dbReference type="KEGG" id="csol:105359041"/>
<dbReference type="Pfam" id="PF14772">
    <property type="entry name" value="NYD-SP28"/>
    <property type="match status" value="1"/>
</dbReference>
<keyword evidence="2 3" id="KW-0175">Coiled coil</keyword>
<dbReference type="PANTHER" id="PTHR21625:SF1">
    <property type="entry name" value="DYNEIN REGULATORY COMPLEX PROTEIN 1"/>
    <property type="match status" value="1"/>
</dbReference>
<feature type="compositionally biased region" description="Acidic residues" evidence="4">
    <location>
        <begin position="13"/>
        <end position="24"/>
    </location>
</feature>
<accession>A0AAJ6VKB0</accession>
<feature type="domain" description="Dynein regulatory complex protein 1/2 N-terminal" evidence="5">
    <location>
        <begin position="86"/>
        <end position="187"/>
    </location>
</feature>
<feature type="coiled-coil region" evidence="3">
    <location>
        <begin position="246"/>
        <end position="295"/>
    </location>
</feature>
<evidence type="ECO:0000256" key="3">
    <source>
        <dbReference type="SAM" id="Coils"/>
    </source>
</evidence>
<dbReference type="InterPro" id="IPR029440">
    <property type="entry name" value="DRC1_C"/>
</dbReference>
<proteinExistence type="inferred from homology"/>
<evidence type="ECO:0000256" key="2">
    <source>
        <dbReference type="ARBA" id="ARBA00023054"/>
    </source>
</evidence>
<feature type="coiled-coil region" evidence="3">
    <location>
        <begin position="162"/>
        <end position="222"/>
    </location>
</feature>